<sequence>MQFNRTSGRFKLAQPQKQVIYDKLLILYITNNDRLFVFNRFLDELKHATCKSSVHLLIVNTTTDDEYTSQMTGLGISFTVASVPCPRSDYLPKIRYGIQFAKQYGFAYMLKCDNDIIIPSYTLEYMFANRRTLEKELTLSPSLSTGIPSVEYFIESLFTPEEVDLVRNDFKQCVFHDQENIFDYRPLNRHTIGADKWDPAAYFKSLRQLSESMIQTDKNGRDHTKHSKFYRGNHPIRHGFGNSLINELIVKYRYKLFREKKCSIVAEENTYLCDMCFMISTAKYDRLLNMENLVIDGCDEVPLNRYAWNTGMKHQIVHGGYAIHITYNWRWFLNNQDGGSNIEKPTESIIEFEESFIKKLYEPRSEICIMYMTANDRHYTFKNTVKMLNDSAHIDKIHLLVLTHCNDAEFYNDCLADSRFSYMVKTFDPDNNYMNKIRFTIDFAETNQIPYIVKHDNDIIMCTSVYDYIFEQRSLLDDPAKLAITPTLTSGIPTCDIFIEDYLTDEEKTYMYGLFKAHSFQSMWGGDYRSLNKYTIDSEEWSSAEFYEGVRALTHYYKGIHPVRVNEKALTELNKLVHKYRNVILNPDSYILHEDTTSPYFCNSIYCIRRDIYKQIVNAKELFVDAFDEVPLNKWRDLYSRSIVIVRRGTAIHFMYNCIPNYLQREADAVQTLLNQSE</sequence>
<organism evidence="1">
    <name type="scientific">viral metagenome</name>
    <dbReference type="NCBI Taxonomy" id="1070528"/>
    <lineage>
        <taxon>unclassified sequences</taxon>
        <taxon>metagenomes</taxon>
        <taxon>organismal metagenomes</taxon>
    </lineage>
</organism>
<protein>
    <submittedName>
        <fullName evidence="1">Uncharacterized protein</fullName>
    </submittedName>
</protein>
<proteinExistence type="predicted"/>
<dbReference type="EMBL" id="MN740318">
    <property type="protein sequence ID" value="QHT99863.1"/>
    <property type="molecule type" value="Genomic_DNA"/>
</dbReference>
<accession>A0A6C0J8B0</accession>
<reference evidence="1" key="1">
    <citation type="journal article" date="2020" name="Nature">
        <title>Giant virus diversity and host interactions through global metagenomics.</title>
        <authorList>
            <person name="Schulz F."/>
            <person name="Roux S."/>
            <person name="Paez-Espino D."/>
            <person name="Jungbluth S."/>
            <person name="Walsh D.A."/>
            <person name="Denef V.J."/>
            <person name="McMahon K.D."/>
            <person name="Konstantinidis K.T."/>
            <person name="Eloe-Fadrosh E.A."/>
            <person name="Kyrpides N.C."/>
            <person name="Woyke T."/>
        </authorList>
    </citation>
    <scope>NUCLEOTIDE SEQUENCE</scope>
    <source>
        <strain evidence="1">GVMAG-M-3300025778-1</strain>
    </source>
</reference>
<dbReference type="AlphaFoldDB" id="A0A6C0J8B0"/>
<name>A0A6C0J8B0_9ZZZZ</name>
<evidence type="ECO:0000313" key="1">
    <source>
        <dbReference type="EMBL" id="QHT99863.1"/>
    </source>
</evidence>